<dbReference type="GO" id="GO:0005506">
    <property type="term" value="F:iron ion binding"/>
    <property type="evidence" value="ECO:0007669"/>
    <property type="project" value="InterPro"/>
</dbReference>
<proteinExistence type="inferred from homology"/>
<dbReference type="OMA" id="LACITIH"/>
<evidence type="ECO:0000313" key="11">
    <source>
        <dbReference type="Proteomes" id="UP000596660"/>
    </source>
</evidence>
<dbReference type="SUPFAM" id="SSF48264">
    <property type="entry name" value="Cytochrome P450"/>
    <property type="match status" value="2"/>
</dbReference>
<feature type="signal peptide" evidence="9">
    <location>
        <begin position="1"/>
        <end position="22"/>
    </location>
</feature>
<dbReference type="GO" id="GO:0004497">
    <property type="term" value="F:monooxygenase activity"/>
    <property type="evidence" value="ECO:0007669"/>
    <property type="project" value="UniProtKB-KW"/>
</dbReference>
<evidence type="ECO:0000256" key="8">
    <source>
        <dbReference type="RuleBase" id="RU000461"/>
    </source>
</evidence>
<keyword evidence="4 8" id="KW-0560">Oxidoreductase</keyword>
<evidence type="ECO:0000256" key="7">
    <source>
        <dbReference type="PIRSR" id="PIRSR602401-1"/>
    </source>
</evidence>
<dbReference type="CDD" id="cd11073">
    <property type="entry name" value="CYP76-like"/>
    <property type="match status" value="1"/>
</dbReference>
<dbReference type="Gene3D" id="1.10.630.10">
    <property type="entry name" value="Cytochrome P450"/>
    <property type="match status" value="2"/>
</dbReference>
<comment type="cofactor">
    <cofactor evidence="7">
        <name>heme</name>
        <dbReference type="ChEBI" id="CHEBI:30413"/>
    </cofactor>
</comment>
<dbReference type="Gramene" id="AUR62028308-RA">
    <property type="protein sequence ID" value="AUR62028308-RA:cds"/>
    <property type="gene ID" value="AUR62028308"/>
</dbReference>
<evidence type="ECO:0000256" key="1">
    <source>
        <dbReference type="ARBA" id="ARBA00010617"/>
    </source>
</evidence>
<organism evidence="10 11">
    <name type="scientific">Chenopodium quinoa</name>
    <name type="common">Quinoa</name>
    <dbReference type="NCBI Taxonomy" id="63459"/>
    <lineage>
        <taxon>Eukaryota</taxon>
        <taxon>Viridiplantae</taxon>
        <taxon>Streptophyta</taxon>
        <taxon>Embryophyta</taxon>
        <taxon>Tracheophyta</taxon>
        <taxon>Spermatophyta</taxon>
        <taxon>Magnoliopsida</taxon>
        <taxon>eudicotyledons</taxon>
        <taxon>Gunneridae</taxon>
        <taxon>Pentapetalae</taxon>
        <taxon>Caryophyllales</taxon>
        <taxon>Chenopodiaceae</taxon>
        <taxon>Chenopodioideae</taxon>
        <taxon>Atripliceae</taxon>
        <taxon>Chenopodium</taxon>
    </lineage>
</organism>
<evidence type="ECO:0008006" key="12">
    <source>
        <dbReference type="Google" id="ProtNLM"/>
    </source>
</evidence>
<protein>
    <recommendedName>
        <fullName evidence="12">Cytochrome P450</fullName>
    </recommendedName>
</protein>
<keyword evidence="9" id="KW-0732">Signal</keyword>
<evidence type="ECO:0000256" key="3">
    <source>
        <dbReference type="ARBA" id="ARBA00022723"/>
    </source>
</evidence>
<accession>A0A803MF90</accession>
<dbReference type="Pfam" id="PF00067">
    <property type="entry name" value="p450"/>
    <property type="match status" value="2"/>
</dbReference>
<feature type="chain" id="PRO_5030670961" description="Cytochrome P450" evidence="9">
    <location>
        <begin position="23"/>
        <end position="589"/>
    </location>
</feature>
<dbReference type="InterPro" id="IPR002401">
    <property type="entry name" value="Cyt_P450_E_grp-I"/>
</dbReference>
<keyword evidence="6 8" id="KW-0503">Monooxygenase</keyword>
<dbReference type="PRINTS" id="PR00463">
    <property type="entry name" value="EP450I"/>
</dbReference>
<dbReference type="GO" id="GO:0016705">
    <property type="term" value="F:oxidoreductase activity, acting on paired donors, with incorporation or reduction of molecular oxygen"/>
    <property type="evidence" value="ECO:0007669"/>
    <property type="project" value="InterPro"/>
</dbReference>
<evidence type="ECO:0000256" key="6">
    <source>
        <dbReference type="ARBA" id="ARBA00023033"/>
    </source>
</evidence>
<dbReference type="PANTHER" id="PTHR47950:SF4">
    <property type="entry name" value="GERANIOL 8-HYDROXYLASE-LIKE"/>
    <property type="match status" value="1"/>
</dbReference>
<keyword evidence="11" id="KW-1185">Reference proteome</keyword>
<dbReference type="InterPro" id="IPR036396">
    <property type="entry name" value="Cyt_P450_sf"/>
</dbReference>
<evidence type="ECO:0000256" key="2">
    <source>
        <dbReference type="ARBA" id="ARBA00022617"/>
    </source>
</evidence>
<name>A0A803MF90_CHEQI</name>
<feature type="binding site" description="axial binding residue" evidence="7">
    <location>
        <position position="442"/>
    </location>
    <ligand>
        <name>heme</name>
        <dbReference type="ChEBI" id="CHEBI:30413"/>
    </ligand>
    <ligandPart>
        <name>Fe</name>
        <dbReference type="ChEBI" id="CHEBI:18248"/>
    </ligandPart>
</feature>
<keyword evidence="3 7" id="KW-0479">Metal-binding</keyword>
<keyword evidence="2 7" id="KW-0349">Heme</keyword>
<reference evidence="10" key="1">
    <citation type="journal article" date="2017" name="Nature">
        <title>The genome of Chenopodium quinoa.</title>
        <authorList>
            <person name="Jarvis D.E."/>
            <person name="Ho Y.S."/>
            <person name="Lightfoot D.J."/>
            <person name="Schmoeckel S.M."/>
            <person name="Li B."/>
            <person name="Borm T.J.A."/>
            <person name="Ohyanagi H."/>
            <person name="Mineta K."/>
            <person name="Michell C.T."/>
            <person name="Saber N."/>
            <person name="Kharbatia N.M."/>
            <person name="Rupper R.R."/>
            <person name="Sharp A.R."/>
            <person name="Dally N."/>
            <person name="Boughton B.A."/>
            <person name="Woo Y.H."/>
            <person name="Gao G."/>
            <person name="Schijlen E.G.W.M."/>
            <person name="Guo X."/>
            <person name="Momin A.A."/>
            <person name="Negrao S."/>
            <person name="Al-Babili S."/>
            <person name="Gehring C."/>
            <person name="Roessner U."/>
            <person name="Jung C."/>
            <person name="Murphy K."/>
            <person name="Arold S.T."/>
            <person name="Gojobori T."/>
            <person name="van der Linden C.G."/>
            <person name="van Loo E.N."/>
            <person name="Jellen E.N."/>
            <person name="Maughan P.J."/>
            <person name="Tester M."/>
        </authorList>
    </citation>
    <scope>NUCLEOTIDE SEQUENCE [LARGE SCALE GENOMIC DNA]</scope>
    <source>
        <strain evidence="10">cv. PI 614886</strain>
    </source>
</reference>
<dbReference type="Proteomes" id="UP000596660">
    <property type="component" value="Unplaced"/>
</dbReference>
<evidence type="ECO:0000313" key="10">
    <source>
        <dbReference type="EnsemblPlants" id="AUR62028308-RA:cds"/>
    </source>
</evidence>
<reference evidence="10" key="2">
    <citation type="submission" date="2021-03" db="UniProtKB">
        <authorList>
            <consortium name="EnsemblPlants"/>
        </authorList>
    </citation>
    <scope>IDENTIFICATION</scope>
</reference>
<evidence type="ECO:0000256" key="5">
    <source>
        <dbReference type="ARBA" id="ARBA00023004"/>
    </source>
</evidence>
<sequence>MDYLSFVLCLLLAWIVINLLSTVKKRNKSKPRILPPGPPKIPVFGNLFSLGTNPHISVTELAKTYGPLMTLQLGQVPTVVVSSVDLAKEVLQKNDIFFCNRFVIDAFDALNHQQSSLAFMPVCPAWRKLRKISNSKVFSASKLNSSQSLRKKKVTDLLDYVQKQSEAGLAVDIGQVAFTTTLNLLSNTIFSVDLGDPSSGYAGGFRETVRGIMEEMGKPNFADYFPLLKKIDPQGIRRRQTVHFGKLIDLFETMIDQRLQGKRPPGSTPGDDVLDALLGINQENSEELELEKIPHLLLDLFGAGTDTTSTTLEWALAELIRNPEKLTKAQAELEEIIGKGNPVEESDIAQLPYLQAVVKETFRLHPPTPFLVPRKVDADVKLYGYTVPQNAQVLVNVRAIGREPNLWKNPNSFEPERFIGSKIDVKGCDFELIPFGAGRRICPGLPLAHRMIHLMLGSLIHRFDWKLEGGIPPEKMDMEDKFGITLEKAQRLRVIPALRRTDTTSSTLEWAMAELLCNPEKLKKAQAELQETIGKGNPVEESDMARLPYLQAIVKETLRLHPAAPLLVPRKADSDVKLCGFTVKLSAGQ</sequence>
<dbReference type="PRINTS" id="PR00385">
    <property type="entry name" value="P450"/>
</dbReference>
<dbReference type="PROSITE" id="PS00086">
    <property type="entry name" value="CYTOCHROME_P450"/>
    <property type="match status" value="1"/>
</dbReference>
<dbReference type="GO" id="GO:0020037">
    <property type="term" value="F:heme binding"/>
    <property type="evidence" value="ECO:0007669"/>
    <property type="project" value="InterPro"/>
</dbReference>
<evidence type="ECO:0000256" key="4">
    <source>
        <dbReference type="ARBA" id="ARBA00023002"/>
    </source>
</evidence>
<dbReference type="PANTHER" id="PTHR47950">
    <property type="entry name" value="CYTOCHROME P450, FAMILY 76, SUBFAMILY C, POLYPEPTIDE 5-RELATED"/>
    <property type="match status" value="1"/>
</dbReference>
<dbReference type="AlphaFoldDB" id="A0A803MF90"/>
<keyword evidence="5 7" id="KW-0408">Iron</keyword>
<dbReference type="InterPro" id="IPR017972">
    <property type="entry name" value="Cyt_P450_CS"/>
</dbReference>
<dbReference type="FunFam" id="1.10.630.10:FF:000007">
    <property type="entry name" value="Cytochrome P450 76C4"/>
    <property type="match status" value="1"/>
</dbReference>
<dbReference type="EnsemblPlants" id="AUR62028308-RA">
    <property type="protein sequence ID" value="AUR62028308-RA:cds"/>
    <property type="gene ID" value="AUR62028308"/>
</dbReference>
<comment type="similarity">
    <text evidence="1 8">Belongs to the cytochrome P450 family.</text>
</comment>
<evidence type="ECO:0000256" key="9">
    <source>
        <dbReference type="SAM" id="SignalP"/>
    </source>
</evidence>
<dbReference type="InterPro" id="IPR001128">
    <property type="entry name" value="Cyt_P450"/>
</dbReference>